<sequence>MAAAKNSRKSNEGADDIQKITQMGESRYWGIDDAKDLDFSFQRRQWKPVFDEASVSHRPLKKIRSPERQNPNPSSSVSLQPPSSSFTSAIPPTTASSSNMCPPSSSSRIVFPFAFDGSQHPMQFPHQFGTTNLPLFRPPIQPTQQNQQQQMISFGPRQQNIMYPQFLVPDVAMSQQQHQQQLLQYWSDTLNLSPRGRRMMMMNRFGPDGRPLFRPPVQPLNTTKLYRGVRQRHWGKWVAEIRLPRNRTRLWLGTFDTAEDAALAYDREAFKLRGENARLNFPELFRNKDKAPSTTPNSAASSPPTPHEGSTSTSSQTSKQPDPVQEGLNVQPMNTERVPLPALPQQEENTDNDSGFGSSDITVSDEVQAAAAAAGNETGEGISQSQELVWGEMAAWFNAIPAGWGPGSPVWDDLDTNNNLLFPSSQLPFLNPNQQDFNHADARREDDNTGAGSSTCPMRDFFSKVQD</sequence>
<proteinExistence type="predicted"/>
<accession>A0ACB9MGA8</accession>
<evidence type="ECO:0000313" key="2">
    <source>
        <dbReference type="Proteomes" id="UP000828941"/>
    </source>
</evidence>
<organism evidence="1 2">
    <name type="scientific">Bauhinia variegata</name>
    <name type="common">Purple orchid tree</name>
    <name type="synonym">Phanera variegata</name>
    <dbReference type="NCBI Taxonomy" id="167791"/>
    <lineage>
        <taxon>Eukaryota</taxon>
        <taxon>Viridiplantae</taxon>
        <taxon>Streptophyta</taxon>
        <taxon>Embryophyta</taxon>
        <taxon>Tracheophyta</taxon>
        <taxon>Spermatophyta</taxon>
        <taxon>Magnoliopsida</taxon>
        <taxon>eudicotyledons</taxon>
        <taxon>Gunneridae</taxon>
        <taxon>Pentapetalae</taxon>
        <taxon>rosids</taxon>
        <taxon>fabids</taxon>
        <taxon>Fabales</taxon>
        <taxon>Fabaceae</taxon>
        <taxon>Cercidoideae</taxon>
        <taxon>Cercideae</taxon>
        <taxon>Bauhiniinae</taxon>
        <taxon>Bauhinia</taxon>
    </lineage>
</organism>
<comment type="caution">
    <text evidence="1">The sequence shown here is derived from an EMBL/GenBank/DDBJ whole genome shotgun (WGS) entry which is preliminary data.</text>
</comment>
<name>A0ACB9MGA8_BAUVA</name>
<reference evidence="1 2" key="1">
    <citation type="journal article" date="2022" name="DNA Res.">
        <title>Chromosomal-level genome assembly of the orchid tree Bauhinia variegata (Leguminosae; Cercidoideae) supports the allotetraploid origin hypothesis of Bauhinia.</title>
        <authorList>
            <person name="Zhong Y."/>
            <person name="Chen Y."/>
            <person name="Zheng D."/>
            <person name="Pang J."/>
            <person name="Liu Y."/>
            <person name="Luo S."/>
            <person name="Meng S."/>
            <person name="Qian L."/>
            <person name="Wei D."/>
            <person name="Dai S."/>
            <person name="Zhou R."/>
        </authorList>
    </citation>
    <scope>NUCLEOTIDE SEQUENCE [LARGE SCALE GENOMIC DNA]</scope>
    <source>
        <strain evidence="1">BV-YZ2020</strain>
    </source>
</reference>
<dbReference type="EMBL" id="CM039434">
    <property type="protein sequence ID" value="KAI4322652.1"/>
    <property type="molecule type" value="Genomic_DNA"/>
</dbReference>
<keyword evidence="2" id="KW-1185">Reference proteome</keyword>
<evidence type="ECO:0000313" key="1">
    <source>
        <dbReference type="EMBL" id="KAI4322652.1"/>
    </source>
</evidence>
<gene>
    <name evidence="1" type="ORF">L6164_022325</name>
</gene>
<dbReference type="Proteomes" id="UP000828941">
    <property type="component" value="Chromosome 9"/>
</dbReference>
<protein>
    <submittedName>
        <fullName evidence="1">Uncharacterized protein</fullName>
    </submittedName>
</protein>